<accession>A0A5E6MCZ0</accession>
<dbReference type="FunFam" id="3.30.460.30:FF:000001">
    <property type="entry name" value="Glutamyl-tRNA reductase"/>
    <property type="match status" value="1"/>
</dbReference>
<dbReference type="OrthoDB" id="110209at2"/>
<keyword evidence="4 9" id="KW-0521">NADP</keyword>
<dbReference type="SUPFAM" id="SSF51735">
    <property type="entry name" value="NAD(P)-binding Rossmann-fold domains"/>
    <property type="match status" value="1"/>
</dbReference>
<evidence type="ECO:0000256" key="10">
    <source>
        <dbReference type="PIRSR" id="PIRSR000445-1"/>
    </source>
</evidence>
<dbReference type="Gene3D" id="3.40.50.720">
    <property type="entry name" value="NAD(P)-binding Rossmann-like Domain"/>
    <property type="match status" value="1"/>
</dbReference>
<protein>
    <recommendedName>
        <fullName evidence="8 9">Glutamyl-tRNA reductase</fullName>
        <shortName evidence="9">GluTR</shortName>
        <ecNumber evidence="3 9">1.2.1.70</ecNumber>
    </recommendedName>
</protein>
<dbReference type="InterPro" id="IPR036291">
    <property type="entry name" value="NAD(P)-bd_dom_sf"/>
</dbReference>
<feature type="binding site" evidence="9 11">
    <location>
        <position position="109"/>
    </location>
    <ligand>
        <name>substrate</name>
    </ligand>
</feature>
<dbReference type="PIRSF" id="PIRSF000445">
    <property type="entry name" value="4pyrrol_synth_GluRdtase"/>
    <property type="match status" value="1"/>
</dbReference>
<feature type="domain" description="Glutamyl-tRNA reductase N-terminal" evidence="15">
    <location>
        <begin position="8"/>
        <end position="156"/>
    </location>
</feature>
<dbReference type="InterPro" id="IPR036343">
    <property type="entry name" value="GluRdtase_N_sf"/>
</dbReference>
<comment type="pathway">
    <text evidence="1 9">Porphyrin-containing compound metabolism; protoporphyrin-IX biosynthesis; 5-aminolevulinate from L-glutamyl-tRNA(Glu): step 1/2.</text>
</comment>
<evidence type="ECO:0000313" key="17">
    <source>
        <dbReference type="Proteomes" id="UP000381693"/>
    </source>
</evidence>
<dbReference type="EC" id="1.2.1.70" evidence="3 9"/>
<evidence type="ECO:0000256" key="5">
    <source>
        <dbReference type="ARBA" id="ARBA00023002"/>
    </source>
</evidence>
<feature type="site" description="Important for activity" evidence="9 13">
    <location>
        <position position="99"/>
    </location>
</feature>
<comment type="subunit">
    <text evidence="9">Homodimer.</text>
</comment>
<dbReference type="AlphaFoldDB" id="A0A5E6MCZ0"/>
<feature type="binding site" evidence="9 11">
    <location>
        <position position="120"/>
    </location>
    <ligand>
        <name>substrate</name>
    </ligand>
</feature>
<comment type="caution">
    <text evidence="16">The sequence shown here is derived from an EMBL/GenBank/DDBJ whole genome shotgun (WGS) entry which is preliminary data.</text>
</comment>
<evidence type="ECO:0000256" key="7">
    <source>
        <dbReference type="ARBA" id="ARBA00047464"/>
    </source>
</evidence>
<evidence type="ECO:0000256" key="8">
    <source>
        <dbReference type="ARBA" id="ARBA00068659"/>
    </source>
</evidence>
<evidence type="ECO:0000256" key="1">
    <source>
        <dbReference type="ARBA" id="ARBA00005059"/>
    </source>
</evidence>
<dbReference type="NCBIfam" id="TIGR01035">
    <property type="entry name" value="hemA"/>
    <property type="match status" value="1"/>
</dbReference>
<comment type="catalytic activity">
    <reaction evidence="7 9">
        <text>(S)-4-amino-5-oxopentanoate + tRNA(Glu) + NADP(+) = L-glutamyl-tRNA(Glu) + NADPH + H(+)</text>
        <dbReference type="Rhea" id="RHEA:12344"/>
        <dbReference type="Rhea" id="RHEA-COMP:9663"/>
        <dbReference type="Rhea" id="RHEA-COMP:9680"/>
        <dbReference type="ChEBI" id="CHEBI:15378"/>
        <dbReference type="ChEBI" id="CHEBI:57501"/>
        <dbReference type="ChEBI" id="CHEBI:57783"/>
        <dbReference type="ChEBI" id="CHEBI:58349"/>
        <dbReference type="ChEBI" id="CHEBI:78442"/>
        <dbReference type="ChEBI" id="CHEBI:78520"/>
        <dbReference type="EC" id="1.2.1.70"/>
    </reaction>
</comment>
<evidence type="ECO:0000313" key="16">
    <source>
        <dbReference type="EMBL" id="VVM06810.1"/>
    </source>
</evidence>
<dbReference type="InterPro" id="IPR006151">
    <property type="entry name" value="Shikm_DH/Glu-tRNA_Rdtase"/>
</dbReference>
<feature type="binding site" evidence="9 12">
    <location>
        <begin position="189"/>
        <end position="194"/>
    </location>
    <ligand>
        <name>NADP(+)</name>
        <dbReference type="ChEBI" id="CHEBI:58349"/>
    </ligand>
</feature>
<dbReference type="PANTHER" id="PTHR43013:SF1">
    <property type="entry name" value="GLUTAMYL-TRNA REDUCTASE"/>
    <property type="match status" value="1"/>
</dbReference>
<evidence type="ECO:0000256" key="12">
    <source>
        <dbReference type="PIRSR" id="PIRSR000445-3"/>
    </source>
</evidence>
<comment type="domain">
    <text evidence="9">Possesses an unusual extended V-shaped dimeric structure with each monomer consisting of three distinct domains arranged along a curved 'spinal' alpha-helix. The N-terminal catalytic domain specifically recognizes the glutamate moiety of the substrate. The second domain is the NADPH-binding domain, and the third C-terminal domain is responsible for dimerization.</text>
</comment>
<dbReference type="GO" id="GO:0008883">
    <property type="term" value="F:glutamyl-tRNA reductase activity"/>
    <property type="evidence" value="ECO:0007669"/>
    <property type="project" value="UniProtKB-UniRule"/>
</dbReference>
<dbReference type="GO" id="GO:0050661">
    <property type="term" value="F:NADP binding"/>
    <property type="evidence" value="ECO:0007669"/>
    <property type="project" value="InterPro"/>
</dbReference>
<evidence type="ECO:0000256" key="2">
    <source>
        <dbReference type="ARBA" id="ARBA00005916"/>
    </source>
</evidence>
<keyword evidence="6 9" id="KW-0627">Porphyrin biosynthesis</keyword>
<reference evidence="16" key="1">
    <citation type="submission" date="2019-09" db="EMBL/GenBank/DDBJ databases">
        <authorList>
            <person name="Cremers G."/>
        </authorList>
    </citation>
    <scope>NUCLEOTIDE SEQUENCE [LARGE SCALE GENOMIC DNA]</scope>
    <source>
        <strain evidence="16">3B</strain>
    </source>
</reference>
<dbReference type="InterPro" id="IPR000343">
    <property type="entry name" value="4pyrrol_synth_GluRdtase"/>
</dbReference>
<dbReference type="InterPro" id="IPR015895">
    <property type="entry name" value="4pyrrol_synth_GluRdtase_N"/>
</dbReference>
<dbReference type="FunFam" id="3.40.50.720:FF:000031">
    <property type="entry name" value="Glutamyl-tRNA reductase"/>
    <property type="match status" value="1"/>
</dbReference>
<dbReference type="CDD" id="cd05213">
    <property type="entry name" value="NAD_bind_Glutamyl_tRNA_reduct"/>
    <property type="match status" value="1"/>
</dbReference>
<evidence type="ECO:0000256" key="9">
    <source>
        <dbReference type="HAMAP-Rule" id="MF_00087"/>
    </source>
</evidence>
<feature type="domain" description="Quinate/shikimate 5-dehydrogenase/glutamyl-tRNA reductase" evidence="14">
    <location>
        <begin position="171"/>
        <end position="305"/>
    </location>
</feature>
<keyword evidence="5 9" id="KW-0560">Oxidoreductase</keyword>
<dbReference type="HAMAP" id="MF_00087">
    <property type="entry name" value="Glu_tRNA_reductase"/>
    <property type="match status" value="1"/>
</dbReference>
<evidence type="ECO:0000259" key="15">
    <source>
        <dbReference type="Pfam" id="PF05201"/>
    </source>
</evidence>
<evidence type="ECO:0000256" key="11">
    <source>
        <dbReference type="PIRSR" id="PIRSR000445-2"/>
    </source>
</evidence>
<comment type="miscellaneous">
    <text evidence="9">During catalysis, the active site Cys acts as a nucleophile attacking the alpha-carbonyl group of tRNA-bound glutamate with the formation of a thioester intermediate between enzyme and glutamate, and the concomitant release of tRNA(Glu). The thioester intermediate is finally reduced by direct hydride transfer from NADPH, to form the product GSA.</text>
</comment>
<evidence type="ECO:0000256" key="13">
    <source>
        <dbReference type="PIRSR" id="PIRSR000445-4"/>
    </source>
</evidence>
<dbReference type="Proteomes" id="UP000381693">
    <property type="component" value="Unassembled WGS sequence"/>
</dbReference>
<feature type="binding site" evidence="9 11">
    <location>
        <begin position="50"/>
        <end position="53"/>
    </location>
    <ligand>
        <name>substrate</name>
    </ligand>
</feature>
<organism evidence="16 17">
    <name type="scientific">Methylacidimicrobium cyclopophantes</name>
    <dbReference type="NCBI Taxonomy" id="1041766"/>
    <lineage>
        <taxon>Bacteria</taxon>
        <taxon>Pseudomonadati</taxon>
        <taxon>Verrucomicrobiota</taxon>
        <taxon>Methylacidimicrobium</taxon>
    </lineage>
</organism>
<dbReference type="Pfam" id="PF01488">
    <property type="entry name" value="Shikimate_DH"/>
    <property type="match status" value="1"/>
</dbReference>
<dbReference type="EMBL" id="CABFUZ020000129">
    <property type="protein sequence ID" value="VVM06810.1"/>
    <property type="molecule type" value="Genomic_DNA"/>
</dbReference>
<evidence type="ECO:0000256" key="4">
    <source>
        <dbReference type="ARBA" id="ARBA00022857"/>
    </source>
</evidence>
<comment type="function">
    <text evidence="9">Catalyzes the NADPH-dependent reduction of glutamyl-tRNA(Glu) to glutamate 1-semialdehyde (GSA).</text>
</comment>
<dbReference type="PANTHER" id="PTHR43013">
    <property type="entry name" value="GLUTAMYL-TRNA REDUCTASE"/>
    <property type="match status" value="1"/>
</dbReference>
<dbReference type="UniPathway" id="UPA00251">
    <property type="reaction ID" value="UER00316"/>
</dbReference>
<sequence length="355" mass="40208">MQFLVGGGLNYEKSPLELRERVAFRGEELGRALPLLRQELGLEEAVLLSTCNRVEYVGITQDANRCRAGWARFLESYHGYPANWDAYSQFRQGRACIDHLFELVSGLRSMVIGETEIFGQVKAAYEAAHRMEMTGVWLNRLFQTSFSAAKAARSRTFITRGNVSVSSVAVELAERLFGNLAGRSVMVLGAGEASEKTLRALEGRGVSLLLVANRTYDRACELMKELHGEAIHWSEFLDRSVSVDIVISSTSAPHYILTRERLLPLLERRKGDPLFLIDLAVPRDIDPSVHSLDGVYLYNIDDLQLIARQNLEDRAAEIVRCRRLLEPYIERFAQWADQRQKRSHGSDVMRDFRTA</sequence>
<dbReference type="GO" id="GO:0019353">
    <property type="term" value="P:protoporphyrinogen IX biosynthetic process from glutamate"/>
    <property type="evidence" value="ECO:0007669"/>
    <property type="project" value="TreeGrafter"/>
</dbReference>
<name>A0A5E6MCZ0_9BACT</name>
<gene>
    <name evidence="9 16" type="primary">hemA</name>
    <name evidence="16" type="ORF">MAMC_01268</name>
</gene>
<feature type="binding site" evidence="9 11">
    <location>
        <begin position="114"/>
        <end position="116"/>
    </location>
    <ligand>
        <name>substrate</name>
    </ligand>
</feature>
<evidence type="ECO:0000256" key="6">
    <source>
        <dbReference type="ARBA" id="ARBA00023244"/>
    </source>
</evidence>
<feature type="active site" description="Nucleophile" evidence="9 10">
    <location>
        <position position="51"/>
    </location>
</feature>
<comment type="similarity">
    <text evidence="2 9">Belongs to the glutamyl-tRNA reductase family.</text>
</comment>
<dbReference type="SUPFAM" id="SSF69742">
    <property type="entry name" value="Glutamyl tRNA-reductase catalytic, N-terminal domain"/>
    <property type="match status" value="1"/>
</dbReference>
<evidence type="ECO:0000259" key="14">
    <source>
        <dbReference type="Pfam" id="PF01488"/>
    </source>
</evidence>
<proteinExistence type="inferred from homology"/>
<dbReference type="RefSeq" id="WP_142525287.1">
    <property type="nucleotide sequence ID" value="NZ_CABFUZ020000129.1"/>
</dbReference>
<keyword evidence="17" id="KW-1185">Reference proteome</keyword>
<dbReference type="Pfam" id="PF05201">
    <property type="entry name" value="GlutR_N"/>
    <property type="match status" value="1"/>
</dbReference>
<evidence type="ECO:0000256" key="3">
    <source>
        <dbReference type="ARBA" id="ARBA00012970"/>
    </source>
</evidence>
<dbReference type="Gene3D" id="3.30.460.30">
    <property type="entry name" value="Glutamyl-tRNA reductase, N-terminal domain"/>
    <property type="match status" value="1"/>
</dbReference>